<dbReference type="AlphaFoldDB" id="A0A0C9N3D8"/>
<protein>
    <submittedName>
        <fullName evidence="1">Uncharacterized protein</fullName>
    </submittedName>
</protein>
<accession>A0A0C9N3D8</accession>
<proteinExistence type="predicted"/>
<name>A0A0C9N3D8_9FUNG</name>
<dbReference type="Proteomes" id="UP000053815">
    <property type="component" value="Unassembled WGS sequence"/>
</dbReference>
<dbReference type="EMBL" id="DF836533">
    <property type="protein sequence ID" value="GAN09103.1"/>
    <property type="molecule type" value="Genomic_DNA"/>
</dbReference>
<evidence type="ECO:0000313" key="2">
    <source>
        <dbReference type="Proteomes" id="UP000053815"/>
    </source>
</evidence>
<reference evidence="1" key="1">
    <citation type="submission" date="2014-09" db="EMBL/GenBank/DDBJ databases">
        <title>Draft genome sequence of an oleaginous Mucoromycotina fungus Mucor ambiguus NBRC6742.</title>
        <authorList>
            <person name="Takeda I."/>
            <person name="Yamane N."/>
            <person name="Morita T."/>
            <person name="Tamano K."/>
            <person name="Machida M."/>
            <person name="Baker S."/>
            <person name="Koike H."/>
        </authorList>
    </citation>
    <scope>NUCLEOTIDE SEQUENCE</scope>
    <source>
        <strain evidence="1">NBRC 6742</strain>
    </source>
</reference>
<keyword evidence="2" id="KW-1185">Reference proteome</keyword>
<sequence>MKLPDQVYMPLNIATNVSFKDKNEGDAIDSKVNDNGTANAVEAKVINGHTEQEAKDDGCLTSGCRIQLHLDIFET</sequence>
<gene>
    <name evidence="1" type="ORF">MAM1_0244c08625</name>
</gene>
<organism evidence="1">
    <name type="scientific">Mucor ambiguus</name>
    <dbReference type="NCBI Taxonomy" id="91626"/>
    <lineage>
        <taxon>Eukaryota</taxon>
        <taxon>Fungi</taxon>
        <taxon>Fungi incertae sedis</taxon>
        <taxon>Mucoromycota</taxon>
        <taxon>Mucoromycotina</taxon>
        <taxon>Mucoromycetes</taxon>
        <taxon>Mucorales</taxon>
        <taxon>Mucorineae</taxon>
        <taxon>Mucoraceae</taxon>
        <taxon>Mucor</taxon>
    </lineage>
</organism>
<evidence type="ECO:0000313" key="1">
    <source>
        <dbReference type="EMBL" id="GAN09103.1"/>
    </source>
</evidence>